<dbReference type="InterPro" id="IPR004398">
    <property type="entry name" value="RNA_MeTrfase_RsmD"/>
</dbReference>
<dbReference type="InterPro" id="IPR002052">
    <property type="entry name" value="DNA_methylase_N6_adenine_CS"/>
</dbReference>
<accession>A0A941CS38</accession>
<dbReference type="InterPro" id="IPR029063">
    <property type="entry name" value="SAM-dependent_MTases_sf"/>
</dbReference>
<dbReference type="AlphaFoldDB" id="A0A941CS38"/>
<dbReference type="PIRSF" id="PIRSF004553">
    <property type="entry name" value="CHP00095"/>
    <property type="match status" value="1"/>
</dbReference>
<evidence type="ECO:0000313" key="3">
    <source>
        <dbReference type="EMBL" id="MBR7552777.1"/>
    </source>
</evidence>
<keyword evidence="4" id="KW-1185">Reference proteome</keyword>
<dbReference type="SUPFAM" id="SSF53335">
    <property type="entry name" value="S-adenosyl-L-methionine-dependent methyltransferases"/>
    <property type="match status" value="1"/>
</dbReference>
<dbReference type="PANTHER" id="PTHR43542">
    <property type="entry name" value="METHYLTRANSFERASE"/>
    <property type="match status" value="1"/>
</dbReference>
<evidence type="ECO:0000256" key="1">
    <source>
        <dbReference type="ARBA" id="ARBA00022603"/>
    </source>
</evidence>
<dbReference type="Proteomes" id="UP000675431">
    <property type="component" value="Unassembled WGS sequence"/>
</dbReference>
<reference evidence="3 4" key="1">
    <citation type="submission" date="2021-04" db="EMBL/GenBank/DDBJ databases">
        <title>Allobacillus sp. nov. SKP8-2 isolated from shrimp paste.</title>
        <authorList>
            <person name="Tanasupawat S."/>
            <person name="Yiamsombat S."/>
            <person name="Kanchanasin P."/>
            <person name="Kuncharoen N."/>
        </authorList>
    </citation>
    <scope>NUCLEOTIDE SEQUENCE [LARGE SCALE GENOMIC DNA]</scope>
    <source>
        <strain evidence="3 4">SKP8-2</strain>
    </source>
</reference>
<keyword evidence="1 3" id="KW-0489">Methyltransferase</keyword>
<evidence type="ECO:0000256" key="2">
    <source>
        <dbReference type="ARBA" id="ARBA00022679"/>
    </source>
</evidence>
<dbReference type="NCBIfam" id="TIGR00095">
    <property type="entry name" value="16S rRNA (guanine(966)-N(2))-methyltransferase RsmD"/>
    <property type="match status" value="1"/>
</dbReference>
<comment type="caution">
    <text evidence="3">The sequence shown here is derived from an EMBL/GenBank/DDBJ whole genome shotgun (WGS) entry which is preliminary data.</text>
</comment>
<protein>
    <submittedName>
        <fullName evidence="3">16S rRNA (Guanine(966)-N(2))-methyltransferase RsmD</fullName>
        <ecNumber evidence="3">2.1.1.171</ecNumber>
    </submittedName>
</protein>
<proteinExistence type="predicted"/>
<dbReference type="CDD" id="cd02440">
    <property type="entry name" value="AdoMet_MTases"/>
    <property type="match status" value="1"/>
</dbReference>
<dbReference type="GO" id="GO:0003676">
    <property type="term" value="F:nucleic acid binding"/>
    <property type="evidence" value="ECO:0007669"/>
    <property type="project" value="InterPro"/>
</dbReference>
<name>A0A941CS38_9BACI</name>
<dbReference type="GO" id="GO:0052913">
    <property type="term" value="F:16S rRNA (guanine(966)-N(2))-methyltransferase activity"/>
    <property type="evidence" value="ECO:0007669"/>
    <property type="project" value="UniProtKB-EC"/>
</dbReference>
<evidence type="ECO:0000313" key="4">
    <source>
        <dbReference type="Proteomes" id="UP000675431"/>
    </source>
</evidence>
<dbReference type="EMBL" id="JAGSIE010000005">
    <property type="protein sequence ID" value="MBR7552777.1"/>
    <property type="molecule type" value="Genomic_DNA"/>
</dbReference>
<dbReference type="PROSITE" id="PS00092">
    <property type="entry name" value="N6_MTASE"/>
    <property type="match status" value="1"/>
</dbReference>
<sequence>MRVISGKYKSHPIKTVSNKKTRPTSDKVKEALFHSIGPYFQGGNALDLFAGSGALGIEALSRGMDHVIFVDKDYQANQLIKENIRRLKLTDQCEIYRTDAFRAIKAAGKRSKRFDYVFLDPPYGKISFDDLFASLHDEHVLADNALIVCEHDQDETLPESTDQLIKEKQSSKTSLTSITIYRYYQRGNENE</sequence>
<keyword evidence="2 3" id="KW-0808">Transferase</keyword>
<organism evidence="3 4">
    <name type="scientific">Allobacillus saliphilus</name>
    <dbReference type="NCBI Taxonomy" id="2912308"/>
    <lineage>
        <taxon>Bacteria</taxon>
        <taxon>Bacillati</taxon>
        <taxon>Bacillota</taxon>
        <taxon>Bacilli</taxon>
        <taxon>Bacillales</taxon>
        <taxon>Bacillaceae</taxon>
        <taxon>Allobacillus</taxon>
    </lineage>
</organism>
<dbReference type="PANTHER" id="PTHR43542:SF1">
    <property type="entry name" value="METHYLTRANSFERASE"/>
    <property type="match status" value="1"/>
</dbReference>
<dbReference type="Pfam" id="PF03602">
    <property type="entry name" value="Cons_hypoth95"/>
    <property type="match status" value="1"/>
</dbReference>
<dbReference type="EC" id="2.1.1.171" evidence="3"/>
<gene>
    <name evidence="3" type="primary">rsmD</name>
    <name evidence="3" type="ORF">KC820_01300</name>
</gene>
<dbReference type="Gene3D" id="3.40.50.150">
    <property type="entry name" value="Vaccinia Virus protein VP39"/>
    <property type="match status" value="1"/>
</dbReference>